<organism evidence="2 3">
    <name type="scientific">Biomphalaria glabrata</name>
    <name type="common">Bloodfluke planorb</name>
    <name type="synonym">Freshwater snail</name>
    <dbReference type="NCBI Taxonomy" id="6526"/>
    <lineage>
        <taxon>Eukaryota</taxon>
        <taxon>Metazoa</taxon>
        <taxon>Spiralia</taxon>
        <taxon>Lophotrochozoa</taxon>
        <taxon>Mollusca</taxon>
        <taxon>Gastropoda</taxon>
        <taxon>Heterobranchia</taxon>
        <taxon>Euthyneura</taxon>
        <taxon>Panpulmonata</taxon>
        <taxon>Hygrophila</taxon>
        <taxon>Lymnaeoidea</taxon>
        <taxon>Planorbidae</taxon>
        <taxon>Biomphalaria</taxon>
    </lineage>
</organism>
<dbReference type="OMA" id="DISWRIS"/>
<evidence type="ECO:0000313" key="2">
    <source>
        <dbReference type="Proteomes" id="UP001165740"/>
    </source>
</evidence>
<evidence type="ECO:0000256" key="1">
    <source>
        <dbReference type="SAM" id="SignalP"/>
    </source>
</evidence>
<dbReference type="OrthoDB" id="10408030at2759"/>
<keyword evidence="1" id="KW-0732">Signal</keyword>
<feature type="chain" id="PRO_5040930476" evidence="1">
    <location>
        <begin position="18"/>
        <end position="203"/>
    </location>
</feature>
<protein>
    <submittedName>
        <fullName evidence="3">Uncharacterized protein LOC106053062 isoform X1</fullName>
    </submittedName>
</protein>
<feature type="signal peptide" evidence="1">
    <location>
        <begin position="1"/>
        <end position="17"/>
    </location>
</feature>
<name>A0A9W3BFF9_BIOGL</name>
<accession>A0A9W3BFF9</accession>
<dbReference type="Proteomes" id="UP001165740">
    <property type="component" value="Chromosome 9"/>
</dbReference>
<sequence>MYLVYISFVVFIVACEGLHMAKRGQECTELKECISIISGFDPTNIMSVFSLTDQDNYDQFCQQQDAVQVCVEHYKGDCEDTTAVDVANSFVDTLEFLCSDEGNDVLTTLSNSPCASEEDVQNSALNDLQVCFETFQTEFQVQALKEISEGRFLENINMCPFLSTLKTCVNGALTTTCGDGLSPVMDRLWELNQASTPELAGNC</sequence>
<reference evidence="3" key="1">
    <citation type="submission" date="2025-08" db="UniProtKB">
        <authorList>
            <consortium name="RefSeq"/>
        </authorList>
    </citation>
    <scope>IDENTIFICATION</scope>
</reference>
<keyword evidence="2" id="KW-1185">Reference proteome</keyword>
<dbReference type="AlphaFoldDB" id="A0A9W3BFF9"/>
<proteinExistence type="predicted"/>
<evidence type="ECO:0000313" key="3">
    <source>
        <dbReference type="RefSeq" id="XP_055898178.1"/>
    </source>
</evidence>
<gene>
    <name evidence="3" type="primary">LOC106053062</name>
</gene>
<dbReference type="GeneID" id="106053062"/>
<dbReference type="RefSeq" id="XP_055898178.1">
    <property type="nucleotide sequence ID" value="XM_056042203.1"/>
</dbReference>